<evidence type="ECO:0008006" key="3">
    <source>
        <dbReference type="Google" id="ProtNLM"/>
    </source>
</evidence>
<dbReference type="Proteomes" id="UP001595621">
    <property type="component" value="Unassembled WGS sequence"/>
</dbReference>
<sequence length="246" mass="26298">MKVLRAPMSITLMSFAVTGCQGTSDDQPIVGMTASNQIFYSGPLNEAGVSAFESLFNKQRDAISELVITSGGGDAMAAIEMGTLVFDHGLSVIVRNICASSCANYIVPAGKSVVVEKDSLLGWHGGAYQDLYVPFGGVQGNSEHHESLRRWQAAELAFFAKVGVDPVITILGMMPDSGVSRDAPLFSYDQDTLARLGLSIEFVGKPAQLDTQGNKLVQIIAISAPAVEHLRSTHSSLIKAHWPQME</sequence>
<organism evidence="1 2">
    <name type="scientific">Shewanella submarina</name>
    <dbReference type="NCBI Taxonomy" id="2016376"/>
    <lineage>
        <taxon>Bacteria</taxon>
        <taxon>Pseudomonadati</taxon>
        <taxon>Pseudomonadota</taxon>
        <taxon>Gammaproteobacteria</taxon>
        <taxon>Alteromonadales</taxon>
        <taxon>Shewanellaceae</taxon>
        <taxon>Shewanella</taxon>
    </lineage>
</organism>
<gene>
    <name evidence="1" type="ORF">ACFOE0_18675</name>
</gene>
<comment type="caution">
    <text evidence="1">The sequence shown here is derived from an EMBL/GenBank/DDBJ whole genome shotgun (WGS) entry which is preliminary data.</text>
</comment>
<accession>A0ABV7GHI1</accession>
<evidence type="ECO:0000313" key="1">
    <source>
        <dbReference type="EMBL" id="MFC3140188.1"/>
    </source>
</evidence>
<dbReference type="EMBL" id="JBHRTD010000018">
    <property type="protein sequence ID" value="MFC3140188.1"/>
    <property type="molecule type" value="Genomic_DNA"/>
</dbReference>
<keyword evidence="2" id="KW-1185">Reference proteome</keyword>
<reference evidence="2" key="1">
    <citation type="journal article" date="2019" name="Int. J. Syst. Evol. Microbiol.">
        <title>The Global Catalogue of Microorganisms (GCM) 10K type strain sequencing project: providing services to taxonomists for standard genome sequencing and annotation.</title>
        <authorList>
            <consortium name="The Broad Institute Genomics Platform"/>
            <consortium name="The Broad Institute Genome Sequencing Center for Infectious Disease"/>
            <person name="Wu L."/>
            <person name="Ma J."/>
        </authorList>
    </citation>
    <scope>NUCLEOTIDE SEQUENCE [LARGE SCALE GENOMIC DNA]</scope>
    <source>
        <strain evidence="2">KCTC 52277</strain>
    </source>
</reference>
<dbReference type="RefSeq" id="WP_248934112.1">
    <property type="nucleotide sequence ID" value="NZ_JAKILF010000001.1"/>
</dbReference>
<protein>
    <recommendedName>
        <fullName evidence="3">Lipoprotein</fullName>
    </recommendedName>
</protein>
<evidence type="ECO:0000313" key="2">
    <source>
        <dbReference type="Proteomes" id="UP001595621"/>
    </source>
</evidence>
<dbReference type="InterPro" id="IPR029045">
    <property type="entry name" value="ClpP/crotonase-like_dom_sf"/>
</dbReference>
<name>A0ABV7GHI1_9GAMM</name>
<proteinExistence type="predicted"/>
<dbReference type="PROSITE" id="PS51257">
    <property type="entry name" value="PROKAR_LIPOPROTEIN"/>
    <property type="match status" value="1"/>
</dbReference>
<dbReference type="SUPFAM" id="SSF52096">
    <property type="entry name" value="ClpP/crotonase"/>
    <property type="match status" value="1"/>
</dbReference>